<gene>
    <name evidence="1" type="ORF">SAMN05421844_103323</name>
</gene>
<evidence type="ECO:0000313" key="1">
    <source>
        <dbReference type="EMBL" id="SDG25381.1"/>
    </source>
</evidence>
<organism evidence="1 2">
    <name type="scientific">Bosea robiniae</name>
    <dbReference type="NCBI Taxonomy" id="1036780"/>
    <lineage>
        <taxon>Bacteria</taxon>
        <taxon>Pseudomonadati</taxon>
        <taxon>Pseudomonadota</taxon>
        <taxon>Alphaproteobacteria</taxon>
        <taxon>Hyphomicrobiales</taxon>
        <taxon>Boseaceae</taxon>
        <taxon>Bosea</taxon>
    </lineage>
</organism>
<reference evidence="1 2" key="1">
    <citation type="submission" date="2016-10" db="EMBL/GenBank/DDBJ databases">
        <authorList>
            <person name="Varghese N."/>
            <person name="Submissions S."/>
        </authorList>
    </citation>
    <scope>NUCLEOTIDE SEQUENCE [LARGE SCALE GENOMIC DNA]</scope>
    <source>
        <strain evidence="1 2">DSM 26672</strain>
    </source>
</reference>
<dbReference type="RefSeq" id="WP_061970118.1">
    <property type="nucleotide sequence ID" value="NZ_FNBZ01000003.1"/>
</dbReference>
<name>A0ABY0NXD8_9HYPH</name>
<sequence length="69" mass="7376">MRLALAIITLALTGCNSTPQSQHPTRDYTVGTAECSKFGWGTAQMAECLDRTAERQSATVSQERTGEAG</sequence>
<protein>
    <recommendedName>
        <fullName evidence="3">DUF3551 domain-containing protein</fullName>
    </recommendedName>
</protein>
<accession>A0ABY0NXD8</accession>
<dbReference type="Proteomes" id="UP000199468">
    <property type="component" value="Unassembled WGS sequence"/>
</dbReference>
<keyword evidence="2" id="KW-1185">Reference proteome</keyword>
<dbReference type="EMBL" id="FNBZ01000003">
    <property type="protein sequence ID" value="SDG25381.1"/>
    <property type="molecule type" value="Genomic_DNA"/>
</dbReference>
<dbReference type="PROSITE" id="PS51257">
    <property type="entry name" value="PROKAR_LIPOPROTEIN"/>
    <property type="match status" value="1"/>
</dbReference>
<proteinExistence type="predicted"/>
<comment type="caution">
    <text evidence="1">The sequence shown here is derived from an EMBL/GenBank/DDBJ whole genome shotgun (WGS) entry which is preliminary data.</text>
</comment>
<evidence type="ECO:0008006" key="3">
    <source>
        <dbReference type="Google" id="ProtNLM"/>
    </source>
</evidence>
<evidence type="ECO:0000313" key="2">
    <source>
        <dbReference type="Proteomes" id="UP000199468"/>
    </source>
</evidence>